<dbReference type="OMA" id="QCCDEVD"/>
<dbReference type="OrthoDB" id="204377at2759"/>
<name>C1MGZ6_MICPC</name>
<organism evidence="12">
    <name type="scientific">Micromonas pusilla (strain CCMP1545)</name>
    <name type="common">Picoplanktonic green alga</name>
    <dbReference type="NCBI Taxonomy" id="564608"/>
    <lineage>
        <taxon>Eukaryota</taxon>
        <taxon>Viridiplantae</taxon>
        <taxon>Chlorophyta</taxon>
        <taxon>Mamiellophyceae</taxon>
        <taxon>Mamiellales</taxon>
        <taxon>Mamiellaceae</taxon>
        <taxon>Micromonas</taxon>
    </lineage>
</organism>
<feature type="non-terminal residue" evidence="11">
    <location>
        <position position="493"/>
    </location>
</feature>
<gene>
    <name evidence="11" type="ORF">MICPUCDRAFT_1820</name>
</gene>
<dbReference type="InterPro" id="IPR036291">
    <property type="entry name" value="NAD(P)-bd_dom_sf"/>
</dbReference>
<dbReference type="UniPathway" id="UPA00053">
    <property type="reaction ID" value="UER00087"/>
</dbReference>
<keyword evidence="2" id="KW-0028">Amino-acid biosynthesis</keyword>
<evidence type="ECO:0000256" key="3">
    <source>
        <dbReference type="ARBA" id="ARBA00022857"/>
    </source>
</evidence>
<sequence>VIAPTVAEALTEIDEAVAGGADIVELRVDFIPTLDADGKDLTAMLERCPVPCIVTYRPTWEGGQYAGEEEPRLAALWKAVELGAAYVDCELLAAERFFAAAPPGIKDASATKIILSSHDYDAVPSYDELAEIRARCVAAGADVVKIAAMVKDIVDVTRLQTLLEDAAGSRQDTIVLGMGEAGQVSRLLAAKFGSFLTFGALRAGAESAPGQPTLRQLRDLYRVPTQTRATKVMGVIGNPIAQSKSPALHNPSLAAAGVDACYVPLLVNDIEAFLKSATFGGDDYVGFSVTIPHKEAALRCCDEVDPVAAEIGAVNTLVKRPDGTFKGYNTDYVAAIDAIEAAMNAKRGTASGEVLRGKTVVVVGAGGAGRGLAFGAKFKGADVIVANRSLDRAQALATACGGVAVTLEALASGAVKGDVLANTTSVGMTPKVDETPTPKSAIAAGGFDVVFDAVYNPLETKLLRDAKEVGCELASGLDMFVGQAALQFELFTG</sequence>
<accession>C1MGZ6</accession>
<dbReference type="SUPFAM" id="SSF51569">
    <property type="entry name" value="Aldolase"/>
    <property type="match status" value="1"/>
</dbReference>
<evidence type="ECO:0000313" key="12">
    <source>
        <dbReference type="Proteomes" id="UP000001876"/>
    </source>
</evidence>
<dbReference type="CDD" id="cd00502">
    <property type="entry name" value="DHQase_I"/>
    <property type="match status" value="1"/>
</dbReference>
<protein>
    <recommendedName>
        <fullName evidence="1">shikimate dehydrogenase (NADP(+))</fullName>
        <ecNumber evidence="1">1.1.1.25</ecNumber>
    </recommendedName>
</protein>
<dbReference type="HAMAP" id="MF_00214">
    <property type="entry name" value="AroD"/>
    <property type="match status" value="1"/>
</dbReference>
<dbReference type="EMBL" id="GG663735">
    <property type="protein sequence ID" value="EEH60657.1"/>
    <property type="molecule type" value="Genomic_DNA"/>
</dbReference>
<dbReference type="GeneID" id="9680557"/>
<reference evidence="11 12" key="1">
    <citation type="journal article" date="2009" name="Science">
        <title>Green evolution and dynamic adaptations revealed by genomes of the marine picoeukaryotes Micromonas.</title>
        <authorList>
            <person name="Worden A.Z."/>
            <person name="Lee J.H."/>
            <person name="Mock T."/>
            <person name="Rouze P."/>
            <person name="Simmons M.P."/>
            <person name="Aerts A.L."/>
            <person name="Allen A.E."/>
            <person name="Cuvelier M.L."/>
            <person name="Derelle E."/>
            <person name="Everett M.V."/>
            <person name="Foulon E."/>
            <person name="Grimwood J."/>
            <person name="Gundlach H."/>
            <person name="Henrissat B."/>
            <person name="Napoli C."/>
            <person name="McDonald S.M."/>
            <person name="Parker M.S."/>
            <person name="Rombauts S."/>
            <person name="Salamov A."/>
            <person name="Von Dassow P."/>
            <person name="Badger J.H."/>
            <person name="Coutinho P.M."/>
            <person name="Demir E."/>
            <person name="Dubchak I."/>
            <person name="Gentemann C."/>
            <person name="Eikrem W."/>
            <person name="Gready J.E."/>
            <person name="John U."/>
            <person name="Lanier W."/>
            <person name="Lindquist E.A."/>
            <person name="Lucas S."/>
            <person name="Mayer K.F."/>
            <person name="Moreau H."/>
            <person name="Not F."/>
            <person name="Otillar R."/>
            <person name="Panaud O."/>
            <person name="Pangilinan J."/>
            <person name="Paulsen I."/>
            <person name="Piegu B."/>
            <person name="Poliakov A."/>
            <person name="Robbens S."/>
            <person name="Schmutz J."/>
            <person name="Toulza E."/>
            <person name="Wyss T."/>
            <person name="Zelensky A."/>
            <person name="Zhou K."/>
            <person name="Armbrust E.V."/>
            <person name="Bhattacharya D."/>
            <person name="Goodenough U.W."/>
            <person name="Van de Peer Y."/>
            <person name="Grigoriev I.V."/>
        </authorList>
    </citation>
    <scope>NUCLEOTIDE SEQUENCE [LARGE SCALE GENOMIC DNA]</scope>
    <source>
        <strain evidence="11 12">CCMP1545</strain>
    </source>
</reference>
<evidence type="ECO:0000256" key="4">
    <source>
        <dbReference type="ARBA" id="ARBA00023002"/>
    </source>
</evidence>
<dbReference type="InterPro" id="IPR001381">
    <property type="entry name" value="DHquinase_I"/>
</dbReference>
<dbReference type="GO" id="GO:0008652">
    <property type="term" value="P:amino acid biosynthetic process"/>
    <property type="evidence" value="ECO:0007669"/>
    <property type="project" value="UniProtKB-KW"/>
</dbReference>
<dbReference type="InterPro" id="IPR013708">
    <property type="entry name" value="Shikimate_DH-bd_N"/>
</dbReference>
<dbReference type="RefSeq" id="XP_003055405.1">
    <property type="nucleotide sequence ID" value="XM_003055359.1"/>
</dbReference>
<feature type="domain" description="Quinate/shikimate 5-dehydrogenase/glutamyl-tRNA reductase" evidence="8">
    <location>
        <begin position="354"/>
        <end position="425"/>
    </location>
</feature>
<dbReference type="NCBIfam" id="TIGR01093">
    <property type="entry name" value="aroD"/>
    <property type="match status" value="1"/>
</dbReference>
<keyword evidence="3" id="KW-0521">NADP</keyword>
<dbReference type="Gene3D" id="3.40.50.720">
    <property type="entry name" value="NAD(P)-binding Rossmann-like Domain"/>
    <property type="match status" value="1"/>
</dbReference>
<keyword evidence="6" id="KW-0456">Lyase</keyword>
<evidence type="ECO:0000313" key="11">
    <source>
        <dbReference type="EMBL" id="EEH60657.1"/>
    </source>
</evidence>
<feature type="non-terminal residue" evidence="11">
    <location>
        <position position="1"/>
    </location>
</feature>
<evidence type="ECO:0000259" key="10">
    <source>
        <dbReference type="Pfam" id="PF18317"/>
    </source>
</evidence>
<dbReference type="SUPFAM" id="SSF53223">
    <property type="entry name" value="Aminoacid dehydrogenase-like, N-terminal domain"/>
    <property type="match status" value="1"/>
</dbReference>
<dbReference type="Pfam" id="PF08501">
    <property type="entry name" value="Shikimate_dh_N"/>
    <property type="match status" value="1"/>
</dbReference>
<dbReference type="InterPro" id="IPR006151">
    <property type="entry name" value="Shikm_DH/Glu-tRNA_Rdtase"/>
</dbReference>
<dbReference type="HAMAP" id="MF_00222">
    <property type="entry name" value="Shikimate_DH_AroE"/>
    <property type="match status" value="1"/>
</dbReference>
<evidence type="ECO:0000256" key="1">
    <source>
        <dbReference type="ARBA" id="ARBA00012962"/>
    </source>
</evidence>
<dbReference type="PANTHER" id="PTHR21089:SF1">
    <property type="entry name" value="BIFUNCTIONAL 3-DEHYDROQUINATE DEHYDRATASE_SHIKIMATE DEHYDROGENASE, CHLOROPLASTIC"/>
    <property type="match status" value="1"/>
</dbReference>
<dbReference type="GO" id="GO:0004764">
    <property type="term" value="F:shikimate 3-dehydrogenase (NADP+) activity"/>
    <property type="evidence" value="ECO:0007669"/>
    <property type="project" value="UniProtKB-EC"/>
</dbReference>
<dbReference type="GO" id="GO:0009423">
    <property type="term" value="P:chorismate biosynthetic process"/>
    <property type="evidence" value="ECO:0007669"/>
    <property type="project" value="UniProtKB-UniPathway"/>
</dbReference>
<dbReference type="Gene3D" id="3.40.50.10860">
    <property type="entry name" value="Leucine Dehydrogenase, chain A, domain 1"/>
    <property type="match status" value="1"/>
</dbReference>
<dbReference type="STRING" id="564608.C1MGZ6"/>
<dbReference type="Proteomes" id="UP000001876">
    <property type="component" value="Unassembled WGS sequence"/>
</dbReference>
<evidence type="ECO:0000259" key="9">
    <source>
        <dbReference type="Pfam" id="PF08501"/>
    </source>
</evidence>
<dbReference type="Pfam" id="PF18317">
    <property type="entry name" value="SDH_C"/>
    <property type="match status" value="1"/>
</dbReference>
<dbReference type="Gene3D" id="3.20.20.70">
    <property type="entry name" value="Aldolase class I"/>
    <property type="match status" value="1"/>
</dbReference>
<dbReference type="KEGG" id="mpp:MICPUCDRAFT_1820"/>
<dbReference type="eggNOG" id="KOG0692">
    <property type="taxonomic scope" value="Eukaryota"/>
</dbReference>
<evidence type="ECO:0000256" key="6">
    <source>
        <dbReference type="ARBA" id="ARBA00023239"/>
    </source>
</evidence>
<feature type="domain" description="Shikimate dehydrogenase substrate binding N-terminal" evidence="9">
    <location>
        <begin position="235"/>
        <end position="317"/>
    </location>
</feature>
<keyword evidence="5" id="KW-0057">Aromatic amino acid biosynthesis</keyword>
<dbReference type="InterPro" id="IPR046346">
    <property type="entry name" value="Aminoacid_DH-like_N_sf"/>
</dbReference>
<dbReference type="CDD" id="cd01065">
    <property type="entry name" value="NAD_bind_Shikimate_DH"/>
    <property type="match status" value="1"/>
</dbReference>
<evidence type="ECO:0000256" key="5">
    <source>
        <dbReference type="ARBA" id="ARBA00023141"/>
    </source>
</evidence>
<evidence type="ECO:0000259" key="8">
    <source>
        <dbReference type="Pfam" id="PF01488"/>
    </source>
</evidence>
<evidence type="ECO:0000256" key="2">
    <source>
        <dbReference type="ARBA" id="ARBA00022605"/>
    </source>
</evidence>
<dbReference type="NCBIfam" id="TIGR00507">
    <property type="entry name" value="aroE"/>
    <property type="match status" value="1"/>
</dbReference>
<dbReference type="GO" id="GO:0003855">
    <property type="term" value="F:3-dehydroquinate dehydratase activity"/>
    <property type="evidence" value="ECO:0007669"/>
    <property type="project" value="InterPro"/>
</dbReference>
<feature type="domain" description="SDH C-terminal" evidence="10">
    <location>
        <begin position="476"/>
        <end position="493"/>
    </location>
</feature>
<keyword evidence="12" id="KW-1185">Reference proteome</keyword>
<dbReference type="EC" id="1.1.1.25" evidence="1"/>
<dbReference type="GO" id="GO:0019632">
    <property type="term" value="P:shikimate metabolic process"/>
    <property type="evidence" value="ECO:0007669"/>
    <property type="project" value="InterPro"/>
</dbReference>
<dbReference type="AlphaFoldDB" id="C1MGZ6"/>
<proteinExistence type="inferred from homology"/>
<dbReference type="Pfam" id="PF01487">
    <property type="entry name" value="DHquinase_I"/>
    <property type="match status" value="1"/>
</dbReference>
<dbReference type="InterPro" id="IPR041121">
    <property type="entry name" value="SDH_C"/>
</dbReference>
<dbReference type="Pfam" id="PF01488">
    <property type="entry name" value="Shikimate_DH"/>
    <property type="match status" value="1"/>
</dbReference>
<dbReference type="GO" id="GO:0050661">
    <property type="term" value="F:NADP binding"/>
    <property type="evidence" value="ECO:0007669"/>
    <property type="project" value="InterPro"/>
</dbReference>
<dbReference type="PANTHER" id="PTHR21089">
    <property type="entry name" value="SHIKIMATE DEHYDROGENASE"/>
    <property type="match status" value="1"/>
</dbReference>
<dbReference type="InterPro" id="IPR011342">
    <property type="entry name" value="Shikimate_DH"/>
</dbReference>
<dbReference type="InterPro" id="IPR022893">
    <property type="entry name" value="Shikimate_DH_fam"/>
</dbReference>
<dbReference type="InterPro" id="IPR013785">
    <property type="entry name" value="Aldolase_TIM"/>
</dbReference>
<keyword evidence="7" id="KW-0704">Schiff base</keyword>
<keyword evidence="4" id="KW-0560">Oxidoreductase</keyword>
<dbReference type="SUPFAM" id="SSF51735">
    <property type="entry name" value="NAD(P)-binding Rossmann-fold domains"/>
    <property type="match status" value="1"/>
</dbReference>
<dbReference type="GO" id="GO:0009073">
    <property type="term" value="P:aromatic amino acid family biosynthetic process"/>
    <property type="evidence" value="ECO:0007669"/>
    <property type="project" value="UniProtKB-KW"/>
</dbReference>
<dbReference type="FunFam" id="3.20.20.70:FF:000047">
    <property type="entry name" value="3-dehydroquinate dehydratase"/>
    <property type="match status" value="1"/>
</dbReference>
<evidence type="ECO:0000256" key="7">
    <source>
        <dbReference type="ARBA" id="ARBA00023270"/>
    </source>
</evidence>
<dbReference type="PRINTS" id="PR00411">
    <property type="entry name" value="PNDRDTASEI"/>
</dbReference>